<comment type="caution">
    <text evidence="1">The sequence shown here is derived from an EMBL/GenBank/DDBJ whole genome shotgun (WGS) entry which is preliminary data.</text>
</comment>
<dbReference type="Proteomes" id="UP000596742">
    <property type="component" value="Unassembled WGS sequence"/>
</dbReference>
<gene>
    <name evidence="1" type="ORF">MGAL_10B049430</name>
</gene>
<protein>
    <submittedName>
        <fullName evidence="1">Uncharacterized protein</fullName>
    </submittedName>
</protein>
<keyword evidence="2" id="KW-1185">Reference proteome</keyword>
<evidence type="ECO:0000313" key="2">
    <source>
        <dbReference type="Proteomes" id="UP000596742"/>
    </source>
</evidence>
<accession>A0A8B6D8T6</accession>
<organism evidence="1 2">
    <name type="scientific">Mytilus galloprovincialis</name>
    <name type="common">Mediterranean mussel</name>
    <dbReference type="NCBI Taxonomy" id="29158"/>
    <lineage>
        <taxon>Eukaryota</taxon>
        <taxon>Metazoa</taxon>
        <taxon>Spiralia</taxon>
        <taxon>Lophotrochozoa</taxon>
        <taxon>Mollusca</taxon>
        <taxon>Bivalvia</taxon>
        <taxon>Autobranchia</taxon>
        <taxon>Pteriomorphia</taxon>
        <taxon>Mytilida</taxon>
        <taxon>Mytiloidea</taxon>
        <taxon>Mytilidae</taxon>
        <taxon>Mytilinae</taxon>
        <taxon>Mytilus</taxon>
    </lineage>
</organism>
<reference evidence="1" key="1">
    <citation type="submission" date="2018-11" db="EMBL/GenBank/DDBJ databases">
        <authorList>
            <person name="Alioto T."/>
            <person name="Alioto T."/>
        </authorList>
    </citation>
    <scope>NUCLEOTIDE SEQUENCE</scope>
</reference>
<dbReference type="EMBL" id="UYJE01003034">
    <property type="protein sequence ID" value="VDI15909.1"/>
    <property type="molecule type" value="Genomic_DNA"/>
</dbReference>
<sequence>MGDGVGTPSESDSSYSNCTESIAQAQLYSDRSIKHGLSYSEINQTPSHSYVAIISMAILSKPDKKCYSMIYINTLWIISPSSITKKKPGGTAYDIIFLSTSVS</sequence>
<name>A0A8B6D8T6_MYTGA</name>
<dbReference type="AlphaFoldDB" id="A0A8B6D8T6"/>
<proteinExistence type="predicted"/>
<evidence type="ECO:0000313" key="1">
    <source>
        <dbReference type="EMBL" id="VDI15909.1"/>
    </source>
</evidence>